<organism evidence="1">
    <name type="scientific">Ixodes ricinus</name>
    <name type="common">Common tick</name>
    <name type="synonym">Acarus ricinus</name>
    <dbReference type="NCBI Taxonomy" id="34613"/>
    <lineage>
        <taxon>Eukaryota</taxon>
        <taxon>Metazoa</taxon>
        <taxon>Ecdysozoa</taxon>
        <taxon>Arthropoda</taxon>
        <taxon>Chelicerata</taxon>
        <taxon>Arachnida</taxon>
        <taxon>Acari</taxon>
        <taxon>Parasitiformes</taxon>
        <taxon>Ixodida</taxon>
        <taxon>Ixodoidea</taxon>
        <taxon>Ixodidae</taxon>
        <taxon>Ixodinae</taxon>
        <taxon>Ixodes</taxon>
    </lineage>
</organism>
<dbReference type="AlphaFoldDB" id="V5HK32"/>
<sequence length="146" mass="16224">MPQHSQDQAVFHLCKTSELPPSIKPMSMHKGQVVTTTTHVGADFPGKHARACHLTGAYISPKLSLGMPTLHTGIPQHKCSTRCNKNTHWHICCTDCQTLRSALRNISGNIRKQESFSMQRRVESNMVPICIANKVRSTVVLSKCSF</sequence>
<dbReference type="EMBL" id="GANP01010615">
    <property type="protein sequence ID" value="JAB73853.1"/>
    <property type="molecule type" value="mRNA"/>
</dbReference>
<evidence type="ECO:0000313" key="1">
    <source>
        <dbReference type="EMBL" id="JAB73853.1"/>
    </source>
</evidence>
<proteinExistence type="evidence at transcript level"/>
<accession>V5HK32</accession>
<reference evidence="1" key="1">
    <citation type="journal article" date="2015" name="Sci. Rep.">
        <title>Tissue- and time-dependent transcription in Ixodes ricinus salivary glands and midguts when blood feeding on the vertebrate host.</title>
        <authorList>
            <person name="Kotsyfakis M."/>
            <person name="Schwarz A."/>
            <person name="Erhart J."/>
            <person name="Ribeiro J.M."/>
        </authorList>
    </citation>
    <scope>NUCLEOTIDE SEQUENCE</scope>
    <source>
        <tissue evidence="1">Salivary gland and midgut</tissue>
    </source>
</reference>
<name>V5HK32_IXORI</name>
<protein>
    <submittedName>
        <fullName evidence="1">Uncharacterized protein</fullName>
    </submittedName>
</protein>